<dbReference type="PIRSF" id="PIRSF037125">
    <property type="entry name" value="D-site_20S_pre-rRNA_nuclease"/>
    <property type="match status" value="1"/>
</dbReference>
<dbReference type="InterPro" id="IPR017117">
    <property type="entry name" value="Nob1_euk"/>
</dbReference>
<dbReference type="Pfam" id="PF17146">
    <property type="entry name" value="PIN_6"/>
    <property type="match status" value="1"/>
</dbReference>
<sequence length="422" mass="48316">MSIKQKVKNLIVDSGAFILRSPIQDYGENIFTISDVVGEIKDESTREALQVLPYELKYREPTEDDVKFVANFAKRTGDFNQLSVTDIRLLALVVRLEKEINNGINLKEAPAQLQVLPTKSVGQNNKVMAIRDMEFFGYDVKNKHQIKKDDNQNELSNDERENKNMQTQESNDQTRSESNKLGNDIASDEENNDYDDSDLIGEDEGWITKENCEEVRRKLMGIKFEDEDDIPVNVACITGDYAMQNVLLQMGLNVISPRDGLHIRQTRQFVLRCYACCKINPPTANQFCKFCGNMKTLKRVSVTVNQDGTTKVHINFNKPINIRGTKYSLPMPRPGRHANNPILCEDQQVPQQRKSKLAVLEKKQLTIKSILNDPDYLVRSNPFSVNDVYSRASRVTTHQRKVINPNETRKPTGNRKKKNRHI</sequence>
<feature type="compositionally biased region" description="Basic residues" evidence="10">
    <location>
        <begin position="412"/>
        <end position="422"/>
    </location>
</feature>
<dbReference type="PANTHER" id="PTHR12814:SF2">
    <property type="entry name" value="RNA-BINDING PROTEIN NOB1"/>
    <property type="match status" value="1"/>
</dbReference>
<feature type="region of interest" description="Disordered" evidence="10">
    <location>
        <begin position="392"/>
        <end position="422"/>
    </location>
</feature>
<comment type="caution">
    <text evidence="13">The sequence shown here is derived from an EMBL/GenBank/DDBJ whole genome shotgun (WGS) entry which is preliminary data.</text>
</comment>
<keyword evidence="6 8" id="KW-0862">Zinc</keyword>
<dbReference type="GO" id="GO:0004521">
    <property type="term" value="F:RNA endonuclease activity"/>
    <property type="evidence" value="ECO:0007669"/>
    <property type="project" value="UniProtKB-UniRule"/>
</dbReference>
<protein>
    <recommendedName>
        <fullName evidence="8">RNA-binding protein NOB1</fullName>
    </recommendedName>
</protein>
<feature type="compositionally biased region" description="Basic and acidic residues" evidence="10">
    <location>
        <begin position="147"/>
        <end position="163"/>
    </location>
</feature>
<dbReference type="PANTHER" id="PTHR12814">
    <property type="entry name" value="RNA-BINDING PROTEIN NOB1"/>
    <property type="match status" value="1"/>
</dbReference>
<accession>A0A9Q0M7Z9</accession>
<keyword evidence="5" id="KW-0378">Hydrolase</keyword>
<evidence type="ECO:0000256" key="2">
    <source>
        <dbReference type="ARBA" id="ARBA00005858"/>
    </source>
</evidence>
<feature type="binding site" evidence="9">
    <location>
        <position position="273"/>
    </location>
    <ligand>
        <name>Zn(2+)</name>
        <dbReference type="ChEBI" id="CHEBI:29105"/>
    </ligand>
</feature>
<evidence type="ECO:0000256" key="9">
    <source>
        <dbReference type="PIRSR" id="PIRSR037125-1"/>
    </source>
</evidence>
<dbReference type="GO" id="GO:0030490">
    <property type="term" value="P:maturation of SSU-rRNA"/>
    <property type="evidence" value="ECO:0007669"/>
    <property type="project" value="TreeGrafter"/>
</dbReference>
<feature type="region of interest" description="Disordered" evidence="10">
    <location>
        <begin position="146"/>
        <end position="200"/>
    </location>
</feature>
<feature type="compositionally biased region" description="Acidic residues" evidence="10">
    <location>
        <begin position="186"/>
        <end position="200"/>
    </location>
</feature>
<dbReference type="GO" id="GO:0030688">
    <property type="term" value="C:preribosome, small subunit precursor"/>
    <property type="evidence" value="ECO:0007669"/>
    <property type="project" value="TreeGrafter"/>
</dbReference>
<dbReference type="OMA" id="DYAMQNT"/>
<dbReference type="GO" id="GO:0031981">
    <property type="term" value="C:nuclear lumen"/>
    <property type="evidence" value="ECO:0007669"/>
    <property type="project" value="UniProtKB-ARBA"/>
</dbReference>
<dbReference type="FunFam" id="3.40.50.1010:FF:000020">
    <property type="entry name" value="20S-pre-rRNA D-site endonuclease NOB1"/>
    <property type="match status" value="1"/>
</dbReference>
<evidence type="ECO:0000256" key="8">
    <source>
        <dbReference type="PIRNR" id="PIRNR037125"/>
    </source>
</evidence>
<dbReference type="CDD" id="cd09876">
    <property type="entry name" value="PIN_Nob1-like"/>
    <property type="match status" value="1"/>
</dbReference>
<keyword evidence="14" id="KW-1185">Reference proteome</keyword>
<keyword evidence="3" id="KW-0540">Nuclease</keyword>
<evidence type="ECO:0000256" key="10">
    <source>
        <dbReference type="SAM" id="MobiDB-lite"/>
    </source>
</evidence>
<dbReference type="GO" id="GO:0016787">
    <property type="term" value="F:hydrolase activity"/>
    <property type="evidence" value="ECO:0007669"/>
    <property type="project" value="UniProtKB-KW"/>
</dbReference>
<dbReference type="GO" id="GO:0005737">
    <property type="term" value="C:cytoplasm"/>
    <property type="evidence" value="ECO:0007669"/>
    <property type="project" value="UniProtKB-ARBA"/>
</dbReference>
<name>A0A9Q0M7Z9_BLOTA</name>
<evidence type="ECO:0000256" key="3">
    <source>
        <dbReference type="ARBA" id="ARBA00022722"/>
    </source>
</evidence>
<evidence type="ECO:0000259" key="11">
    <source>
        <dbReference type="Pfam" id="PF08772"/>
    </source>
</evidence>
<dbReference type="AlphaFoldDB" id="A0A9Q0M7Z9"/>
<comment type="similarity">
    <text evidence="2 8">Belongs to the NOB1 family.</text>
</comment>
<comment type="subcellular location">
    <subcellularLocation>
        <location evidence="1 8">Nucleus</location>
    </subcellularLocation>
</comment>
<dbReference type="EMBL" id="JAPWDV010000002">
    <property type="protein sequence ID" value="KAJ6220258.1"/>
    <property type="molecule type" value="Genomic_DNA"/>
</dbReference>
<evidence type="ECO:0000256" key="5">
    <source>
        <dbReference type="ARBA" id="ARBA00022801"/>
    </source>
</evidence>
<dbReference type="GO" id="GO:0046872">
    <property type="term" value="F:metal ion binding"/>
    <property type="evidence" value="ECO:0007669"/>
    <property type="project" value="UniProtKB-UniRule"/>
</dbReference>
<dbReference type="InterPro" id="IPR033411">
    <property type="entry name" value="Ribonuclease_PIN"/>
</dbReference>
<dbReference type="Gene3D" id="3.40.50.1010">
    <property type="entry name" value="5'-nuclease"/>
    <property type="match status" value="1"/>
</dbReference>
<comment type="function">
    <text evidence="8">May play a role in mRNA degradation.</text>
</comment>
<evidence type="ECO:0000259" key="12">
    <source>
        <dbReference type="Pfam" id="PF17146"/>
    </source>
</evidence>
<evidence type="ECO:0000256" key="1">
    <source>
        <dbReference type="ARBA" id="ARBA00004123"/>
    </source>
</evidence>
<evidence type="ECO:0000313" key="14">
    <source>
        <dbReference type="Proteomes" id="UP001142055"/>
    </source>
</evidence>
<evidence type="ECO:0000256" key="7">
    <source>
        <dbReference type="ARBA" id="ARBA00023242"/>
    </source>
</evidence>
<evidence type="ECO:0000256" key="6">
    <source>
        <dbReference type="ARBA" id="ARBA00022833"/>
    </source>
</evidence>
<feature type="domain" description="Ribonuclease PIN" evidence="12">
    <location>
        <begin position="10"/>
        <end position="96"/>
    </location>
</feature>
<dbReference type="InterPro" id="IPR039907">
    <property type="entry name" value="NOB1"/>
</dbReference>
<evidence type="ECO:0000256" key="4">
    <source>
        <dbReference type="ARBA" id="ARBA00022723"/>
    </source>
</evidence>
<dbReference type="Gene3D" id="6.20.210.10">
    <property type="entry name" value="Nin one binding (NOB1), Zn-ribbon-like"/>
    <property type="match status" value="1"/>
</dbReference>
<dbReference type="InterPro" id="IPR014881">
    <property type="entry name" value="NOB1_Zn-bd"/>
</dbReference>
<dbReference type="InterPro" id="IPR036283">
    <property type="entry name" value="NOB1_Zf-like_sf"/>
</dbReference>
<keyword evidence="7 8" id="KW-0539">Nucleus</keyword>
<feature type="domain" description="Nin one binding (NOB1) Zn-ribbon-like" evidence="11">
    <location>
        <begin position="263"/>
        <end position="335"/>
    </location>
</feature>
<dbReference type="Pfam" id="PF08772">
    <property type="entry name" value="Zn_ribbon_NOB1"/>
    <property type="match status" value="1"/>
</dbReference>
<evidence type="ECO:0000313" key="13">
    <source>
        <dbReference type="EMBL" id="KAJ6220258.1"/>
    </source>
</evidence>
<feature type="binding site" evidence="9">
    <location>
        <position position="288"/>
    </location>
    <ligand>
        <name>Zn(2+)</name>
        <dbReference type="ChEBI" id="CHEBI:29105"/>
    </ligand>
</feature>
<reference evidence="13" key="1">
    <citation type="submission" date="2022-12" db="EMBL/GenBank/DDBJ databases">
        <title>Genome assemblies of Blomia tropicalis.</title>
        <authorList>
            <person name="Cui Y."/>
        </authorList>
    </citation>
    <scope>NUCLEOTIDE SEQUENCE</scope>
    <source>
        <tissue evidence="13">Adult mites</tissue>
    </source>
</reference>
<keyword evidence="4 8" id="KW-0479">Metal-binding</keyword>
<proteinExistence type="inferred from homology"/>
<dbReference type="Proteomes" id="UP001142055">
    <property type="component" value="Chromosome 2"/>
</dbReference>
<gene>
    <name evidence="13" type="ORF">RDWZM_006070</name>
</gene>
<organism evidence="13 14">
    <name type="scientific">Blomia tropicalis</name>
    <name type="common">Mite</name>
    <dbReference type="NCBI Taxonomy" id="40697"/>
    <lineage>
        <taxon>Eukaryota</taxon>
        <taxon>Metazoa</taxon>
        <taxon>Ecdysozoa</taxon>
        <taxon>Arthropoda</taxon>
        <taxon>Chelicerata</taxon>
        <taxon>Arachnida</taxon>
        <taxon>Acari</taxon>
        <taxon>Acariformes</taxon>
        <taxon>Sarcoptiformes</taxon>
        <taxon>Astigmata</taxon>
        <taxon>Glycyphagoidea</taxon>
        <taxon>Echimyopodidae</taxon>
        <taxon>Blomia</taxon>
    </lineage>
</organism>
<feature type="binding site" evidence="9">
    <location>
        <position position="291"/>
    </location>
    <ligand>
        <name>Zn(2+)</name>
        <dbReference type="ChEBI" id="CHEBI:29105"/>
    </ligand>
</feature>
<dbReference type="SUPFAM" id="SSF144206">
    <property type="entry name" value="NOB1 zinc finger-like"/>
    <property type="match status" value="1"/>
</dbReference>
<feature type="binding site" evidence="9">
    <location>
        <position position="276"/>
    </location>
    <ligand>
        <name>Zn(2+)</name>
        <dbReference type="ChEBI" id="CHEBI:29105"/>
    </ligand>
</feature>